<keyword evidence="4" id="KW-1185">Reference proteome</keyword>
<comment type="caution">
    <text evidence="3">The sequence shown here is derived from an EMBL/GenBank/DDBJ whole genome shotgun (WGS) entry which is preliminary data.</text>
</comment>
<dbReference type="RefSeq" id="WP_191250221.1">
    <property type="nucleotide sequence ID" value="NZ_BNCI01000001.1"/>
</dbReference>
<accession>A0A919APL7</accession>
<reference evidence="3" key="2">
    <citation type="submission" date="2020-09" db="EMBL/GenBank/DDBJ databases">
        <authorList>
            <person name="Sun Q."/>
            <person name="Kim S."/>
        </authorList>
    </citation>
    <scope>NUCLEOTIDE SEQUENCE</scope>
    <source>
        <strain evidence="3">KCTC 42590</strain>
    </source>
</reference>
<feature type="region of interest" description="Disordered" evidence="1">
    <location>
        <begin position="1"/>
        <end position="27"/>
    </location>
</feature>
<evidence type="ECO:0000313" key="4">
    <source>
        <dbReference type="Proteomes" id="UP000630923"/>
    </source>
</evidence>
<dbReference type="Proteomes" id="UP000630923">
    <property type="component" value="Unassembled WGS sequence"/>
</dbReference>
<reference evidence="3" key="1">
    <citation type="journal article" date="2014" name="Int. J. Syst. Evol. Microbiol.">
        <title>Complete genome sequence of Corynebacterium casei LMG S-19264T (=DSM 44701T), isolated from a smear-ripened cheese.</title>
        <authorList>
            <consortium name="US DOE Joint Genome Institute (JGI-PGF)"/>
            <person name="Walter F."/>
            <person name="Albersmeier A."/>
            <person name="Kalinowski J."/>
            <person name="Ruckert C."/>
        </authorList>
    </citation>
    <scope>NUCLEOTIDE SEQUENCE</scope>
    <source>
        <strain evidence="3">KCTC 42590</strain>
    </source>
</reference>
<dbReference type="AlphaFoldDB" id="A0A919APL7"/>
<dbReference type="Pfam" id="PF07238">
    <property type="entry name" value="PilZ"/>
    <property type="match status" value="1"/>
</dbReference>
<name>A0A919APL7_9PROT</name>
<organism evidence="3 4">
    <name type="scientific">Kordiimonas sediminis</name>
    <dbReference type="NCBI Taxonomy" id="1735581"/>
    <lineage>
        <taxon>Bacteria</taxon>
        <taxon>Pseudomonadati</taxon>
        <taxon>Pseudomonadota</taxon>
        <taxon>Alphaproteobacteria</taxon>
        <taxon>Kordiimonadales</taxon>
        <taxon>Kordiimonadaceae</taxon>
        <taxon>Kordiimonas</taxon>
    </lineage>
</organism>
<dbReference type="InterPro" id="IPR009875">
    <property type="entry name" value="PilZ_domain"/>
</dbReference>
<evidence type="ECO:0000256" key="1">
    <source>
        <dbReference type="SAM" id="MobiDB-lite"/>
    </source>
</evidence>
<dbReference type="SUPFAM" id="SSF141371">
    <property type="entry name" value="PilZ domain-like"/>
    <property type="match status" value="1"/>
</dbReference>
<dbReference type="EMBL" id="BNCI01000001">
    <property type="protein sequence ID" value="GHF15901.1"/>
    <property type="molecule type" value="Genomic_DNA"/>
</dbReference>
<gene>
    <name evidence="3" type="ORF">GCM10017044_07670</name>
</gene>
<feature type="domain" description="PilZ" evidence="2">
    <location>
        <begin position="20"/>
        <end position="111"/>
    </location>
</feature>
<proteinExistence type="predicted"/>
<protein>
    <recommendedName>
        <fullName evidence="2">PilZ domain-containing protein</fullName>
    </recommendedName>
</protein>
<evidence type="ECO:0000313" key="3">
    <source>
        <dbReference type="EMBL" id="GHF15901.1"/>
    </source>
</evidence>
<dbReference type="GO" id="GO:0035438">
    <property type="term" value="F:cyclic-di-GMP binding"/>
    <property type="evidence" value="ECO:0007669"/>
    <property type="project" value="InterPro"/>
</dbReference>
<feature type="compositionally biased region" description="Basic and acidic residues" evidence="1">
    <location>
        <begin position="1"/>
        <end position="12"/>
    </location>
</feature>
<dbReference type="Gene3D" id="2.40.10.220">
    <property type="entry name" value="predicted glycosyltransferase like domains"/>
    <property type="match status" value="1"/>
</dbReference>
<evidence type="ECO:0000259" key="2">
    <source>
        <dbReference type="Pfam" id="PF07238"/>
    </source>
</evidence>
<sequence length="127" mass="13962">MSGDDQKAKEITEPVSDDGNRRSHPRRSVLWPAKMEVRSVLWPAKVYVGLHEFSCQISNFSLGGAKVRMDLPLKEGTSVILSIPNRGDIPATIAWVADGALGLEFAVNIDTIREMFKDRLGILGLEG</sequence>